<name>A0A2J6RZK6_HYAVF</name>
<comment type="subcellular location">
    <subcellularLocation>
        <location evidence="1">Membrane</location>
        <topology evidence="1">Multi-pass membrane protein</topology>
    </subcellularLocation>
</comment>
<feature type="region of interest" description="Disordered" evidence="7">
    <location>
        <begin position="1"/>
        <end position="32"/>
    </location>
</feature>
<evidence type="ECO:0000256" key="5">
    <source>
        <dbReference type="ARBA" id="ARBA00022989"/>
    </source>
</evidence>
<keyword evidence="5 8" id="KW-1133">Transmembrane helix</keyword>
<organism evidence="9 10">
    <name type="scientific">Hyaloscypha variabilis (strain UAMH 11265 / GT02V1 / F)</name>
    <name type="common">Meliniomyces variabilis</name>
    <dbReference type="NCBI Taxonomy" id="1149755"/>
    <lineage>
        <taxon>Eukaryota</taxon>
        <taxon>Fungi</taxon>
        <taxon>Dikarya</taxon>
        <taxon>Ascomycota</taxon>
        <taxon>Pezizomycotina</taxon>
        <taxon>Leotiomycetes</taxon>
        <taxon>Helotiales</taxon>
        <taxon>Hyaloscyphaceae</taxon>
        <taxon>Hyaloscypha</taxon>
        <taxon>Hyaloscypha variabilis</taxon>
    </lineage>
</organism>
<feature type="transmembrane region" description="Helical" evidence="8">
    <location>
        <begin position="84"/>
        <end position="104"/>
    </location>
</feature>
<dbReference type="EMBL" id="KZ613941">
    <property type="protein sequence ID" value="PMD43935.1"/>
    <property type="molecule type" value="Genomic_DNA"/>
</dbReference>
<evidence type="ECO:0000256" key="3">
    <source>
        <dbReference type="ARBA" id="ARBA00022679"/>
    </source>
</evidence>
<dbReference type="Gene3D" id="3.90.550.10">
    <property type="entry name" value="Spore Coat Polysaccharide Biosynthesis Protein SpsA, Chain A"/>
    <property type="match status" value="1"/>
</dbReference>
<dbReference type="CDD" id="cd06423">
    <property type="entry name" value="CESA_like"/>
    <property type="match status" value="1"/>
</dbReference>
<keyword evidence="6 8" id="KW-0472">Membrane</keyword>
<evidence type="ECO:0000256" key="4">
    <source>
        <dbReference type="ARBA" id="ARBA00022692"/>
    </source>
</evidence>
<evidence type="ECO:0000313" key="10">
    <source>
        <dbReference type="Proteomes" id="UP000235786"/>
    </source>
</evidence>
<feature type="transmembrane region" description="Helical" evidence="8">
    <location>
        <begin position="453"/>
        <end position="473"/>
    </location>
</feature>
<proteinExistence type="predicted"/>
<sequence length="520" mass="59459">MPPTGSQRSPSLLSYSDTELTPPPSFAPSLPEKCESKTEVKTFTIDVEAQSGSENGKEQAASTIRVSSPLIWIIEHVSLWSLEWGPFLLLVTYFVVSVFLYIVLPESVIQVFWFFYMASNFYIAGNTVIEACLSLTPIEQARKAVKKVEQNNWVFSTNEKDLPMIDIMIVAYLPNEKDIIMDRTLYAVQRIVYPMDRFRINIVYNTPKPIPELQKQLDSLTSTYPNLCVMQVPNSKSKADNVNYFLALDFQTDVIAIFDCDHYPHPYGPRWAAERFRQDKAVDVVQGRCVVFNAATSFLTSMIAVEFDKIYAVSHPGRAEMWQFGLFCGSNGYWKANILRQIGMDESMLTEDIDSALRALGKNAFWKQRLRWAQGWTQASIKHAKLAWNNPEEGNRKVCVRAGIFSLLFVRELSYYLVTQYTCLVINFIIVDFPKSPVQLARLVFFQFPVSEWFFIISLATLFITLAITFHVRSEFVTVSMMIKFTILYPFYLVITAAMGVYGHARQLTGYSSWNPTSRA</sequence>
<dbReference type="PANTHER" id="PTHR43867">
    <property type="entry name" value="CELLULOSE SYNTHASE CATALYTIC SUBUNIT A [UDP-FORMING]"/>
    <property type="match status" value="1"/>
</dbReference>
<dbReference type="SUPFAM" id="SSF53448">
    <property type="entry name" value="Nucleotide-diphospho-sugar transferases"/>
    <property type="match status" value="1"/>
</dbReference>
<evidence type="ECO:0000256" key="6">
    <source>
        <dbReference type="ARBA" id="ARBA00023136"/>
    </source>
</evidence>
<feature type="compositionally biased region" description="Polar residues" evidence="7">
    <location>
        <begin position="1"/>
        <end position="19"/>
    </location>
</feature>
<dbReference type="InterPro" id="IPR050321">
    <property type="entry name" value="Glycosyltr_2/OpgH_subfam"/>
</dbReference>
<feature type="transmembrane region" description="Helical" evidence="8">
    <location>
        <begin position="485"/>
        <end position="505"/>
    </location>
</feature>
<evidence type="ECO:0000256" key="7">
    <source>
        <dbReference type="SAM" id="MobiDB-lite"/>
    </source>
</evidence>
<protein>
    <submittedName>
        <fullName evidence="9">Glycosyltransferase family 2 protein</fullName>
    </submittedName>
</protein>
<evidence type="ECO:0000256" key="8">
    <source>
        <dbReference type="SAM" id="Phobius"/>
    </source>
</evidence>
<dbReference type="InterPro" id="IPR029044">
    <property type="entry name" value="Nucleotide-diphossugar_trans"/>
</dbReference>
<evidence type="ECO:0000313" key="9">
    <source>
        <dbReference type="EMBL" id="PMD43935.1"/>
    </source>
</evidence>
<keyword evidence="10" id="KW-1185">Reference proteome</keyword>
<keyword evidence="4 8" id="KW-0812">Transmembrane</keyword>
<dbReference type="STRING" id="1149755.A0A2J6RZK6"/>
<accession>A0A2J6RZK6</accession>
<dbReference type="GO" id="GO:0016020">
    <property type="term" value="C:membrane"/>
    <property type="evidence" value="ECO:0007669"/>
    <property type="project" value="UniProtKB-SubCell"/>
</dbReference>
<dbReference type="OrthoDB" id="72851at2759"/>
<keyword evidence="3 9" id="KW-0808">Transferase</keyword>
<evidence type="ECO:0000256" key="1">
    <source>
        <dbReference type="ARBA" id="ARBA00004141"/>
    </source>
</evidence>
<keyword evidence="2" id="KW-0328">Glycosyltransferase</keyword>
<gene>
    <name evidence="9" type="ORF">L207DRAFT_525309</name>
</gene>
<dbReference type="AlphaFoldDB" id="A0A2J6RZK6"/>
<dbReference type="GO" id="GO:0016757">
    <property type="term" value="F:glycosyltransferase activity"/>
    <property type="evidence" value="ECO:0007669"/>
    <property type="project" value="UniProtKB-KW"/>
</dbReference>
<dbReference type="PANTHER" id="PTHR43867:SF2">
    <property type="entry name" value="CELLULOSE SYNTHASE CATALYTIC SUBUNIT A [UDP-FORMING]"/>
    <property type="match status" value="1"/>
</dbReference>
<feature type="transmembrane region" description="Helical" evidence="8">
    <location>
        <begin position="110"/>
        <end position="133"/>
    </location>
</feature>
<reference evidence="9 10" key="1">
    <citation type="submission" date="2016-04" db="EMBL/GenBank/DDBJ databases">
        <title>A degradative enzymes factory behind the ericoid mycorrhizal symbiosis.</title>
        <authorList>
            <consortium name="DOE Joint Genome Institute"/>
            <person name="Martino E."/>
            <person name="Morin E."/>
            <person name="Grelet G."/>
            <person name="Kuo A."/>
            <person name="Kohler A."/>
            <person name="Daghino S."/>
            <person name="Barry K."/>
            <person name="Choi C."/>
            <person name="Cichocki N."/>
            <person name="Clum A."/>
            <person name="Copeland A."/>
            <person name="Hainaut M."/>
            <person name="Haridas S."/>
            <person name="Labutti K."/>
            <person name="Lindquist E."/>
            <person name="Lipzen A."/>
            <person name="Khouja H.-R."/>
            <person name="Murat C."/>
            <person name="Ohm R."/>
            <person name="Olson A."/>
            <person name="Spatafora J."/>
            <person name="Veneault-Fourrey C."/>
            <person name="Henrissat B."/>
            <person name="Grigoriev I."/>
            <person name="Martin F."/>
            <person name="Perotto S."/>
        </authorList>
    </citation>
    <scope>NUCLEOTIDE SEQUENCE [LARGE SCALE GENOMIC DNA]</scope>
    <source>
        <strain evidence="9 10">F</strain>
    </source>
</reference>
<evidence type="ECO:0000256" key="2">
    <source>
        <dbReference type="ARBA" id="ARBA00022676"/>
    </source>
</evidence>
<dbReference type="Proteomes" id="UP000235786">
    <property type="component" value="Unassembled WGS sequence"/>
</dbReference>